<name>A0A0F9Q867_9ZZZZ</name>
<dbReference type="AlphaFoldDB" id="A0A0F9Q867"/>
<gene>
    <name evidence="1" type="ORF">LCGC14_1046960</name>
</gene>
<evidence type="ECO:0000313" key="1">
    <source>
        <dbReference type="EMBL" id="KKN09401.1"/>
    </source>
</evidence>
<organism evidence="1">
    <name type="scientific">marine sediment metagenome</name>
    <dbReference type="NCBI Taxonomy" id="412755"/>
    <lineage>
        <taxon>unclassified sequences</taxon>
        <taxon>metagenomes</taxon>
        <taxon>ecological metagenomes</taxon>
    </lineage>
</organism>
<sequence>MNLMVQKLMDYYNNFTYNPEVINSDDLGINPHIKRKVSKSRETKYSPLMRKLIAEHNLIKRWVAIIPKIIEYLDMDSDDFKQLLFDGIEFIQLHADKYHHAK</sequence>
<accession>A0A0F9Q867</accession>
<proteinExistence type="predicted"/>
<reference evidence="1" key="1">
    <citation type="journal article" date="2015" name="Nature">
        <title>Complex archaea that bridge the gap between prokaryotes and eukaryotes.</title>
        <authorList>
            <person name="Spang A."/>
            <person name="Saw J.H."/>
            <person name="Jorgensen S.L."/>
            <person name="Zaremba-Niedzwiedzka K."/>
            <person name="Martijn J."/>
            <person name="Lind A.E."/>
            <person name="van Eijk R."/>
            <person name="Schleper C."/>
            <person name="Guy L."/>
            <person name="Ettema T.J."/>
        </authorList>
    </citation>
    <scope>NUCLEOTIDE SEQUENCE</scope>
</reference>
<dbReference type="EMBL" id="LAZR01004351">
    <property type="protein sequence ID" value="KKN09401.1"/>
    <property type="molecule type" value="Genomic_DNA"/>
</dbReference>
<protein>
    <submittedName>
        <fullName evidence="1">Uncharacterized protein</fullName>
    </submittedName>
</protein>
<comment type="caution">
    <text evidence="1">The sequence shown here is derived from an EMBL/GenBank/DDBJ whole genome shotgun (WGS) entry which is preliminary data.</text>
</comment>